<dbReference type="InterPro" id="IPR037185">
    <property type="entry name" value="EmrE-like"/>
</dbReference>
<evidence type="ECO:0000256" key="1">
    <source>
        <dbReference type="ARBA" id="ARBA00004141"/>
    </source>
</evidence>
<evidence type="ECO:0000256" key="6">
    <source>
        <dbReference type="SAM" id="MobiDB-lite"/>
    </source>
</evidence>
<dbReference type="Pfam" id="PF00892">
    <property type="entry name" value="EamA"/>
    <property type="match status" value="2"/>
</dbReference>
<feature type="transmembrane region" description="Helical" evidence="7">
    <location>
        <begin position="86"/>
        <end position="108"/>
    </location>
</feature>
<feature type="transmembrane region" description="Helical" evidence="7">
    <location>
        <begin position="209"/>
        <end position="230"/>
    </location>
</feature>
<feature type="domain" description="EamA" evidence="8">
    <location>
        <begin position="7"/>
        <end position="130"/>
    </location>
</feature>
<dbReference type="PANTHER" id="PTHR32322:SF9">
    <property type="entry name" value="AMINO-ACID METABOLITE EFFLUX PUMP-RELATED"/>
    <property type="match status" value="1"/>
</dbReference>
<dbReference type="STRING" id="208445.SAMN04489727_9435"/>
<dbReference type="Proteomes" id="UP000199622">
    <property type="component" value="Unassembled WGS sequence"/>
</dbReference>
<dbReference type="EMBL" id="FNSO01000004">
    <property type="protein sequence ID" value="SED79455.1"/>
    <property type="molecule type" value="Genomic_DNA"/>
</dbReference>
<dbReference type="AlphaFoldDB" id="A0A1H5DKL1"/>
<evidence type="ECO:0000259" key="8">
    <source>
        <dbReference type="Pfam" id="PF00892"/>
    </source>
</evidence>
<feature type="transmembrane region" description="Helical" evidence="7">
    <location>
        <begin position="139"/>
        <end position="159"/>
    </location>
</feature>
<comment type="similarity">
    <text evidence="2">Belongs to the EamA transporter family.</text>
</comment>
<dbReference type="PANTHER" id="PTHR32322">
    <property type="entry name" value="INNER MEMBRANE TRANSPORTER"/>
    <property type="match status" value="1"/>
</dbReference>
<feature type="transmembrane region" description="Helical" evidence="7">
    <location>
        <begin position="61"/>
        <end position="80"/>
    </location>
</feature>
<evidence type="ECO:0000256" key="2">
    <source>
        <dbReference type="ARBA" id="ARBA00007362"/>
    </source>
</evidence>
<evidence type="ECO:0000256" key="5">
    <source>
        <dbReference type="ARBA" id="ARBA00023136"/>
    </source>
</evidence>
<feature type="domain" description="EamA" evidence="8">
    <location>
        <begin position="143"/>
        <end position="282"/>
    </location>
</feature>
<feature type="region of interest" description="Disordered" evidence="6">
    <location>
        <begin position="295"/>
        <end position="367"/>
    </location>
</feature>
<evidence type="ECO:0000313" key="9">
    <source>
        <dbReference type="EMBL" id="SED79455.1"/>
    </source>
</evidence>
<keyword evidence="4 7" id="KW-1133">Transmembrane helix</keyword>
<evidence type="ECO:0000313" key="10">
    <source>
        <dbReference type="Proteomes" id="UP000199622"/>
    </source>
</evidence>
<evidence type="ECO:0000256" key="3">
    <source>
        <dbReference type="ARBA" id="ARBA00022692"/>
    </source>
</evidence>
<dbReference type="InterPro" id="IPR000620">
    <property type="entry name" value="EamA_dom"/>
</dbReference>
<dbReference type="OrthoDB" id="9812521at2"/>
<dbReference type="InterPro" id="IPR050638">
    <property type="entry name" value="AA-Vitamin_Transporters"/>
</dbReference>
<feature type="transmembrane region" description="Helical" evidence="7">
    <location>
        <begin position="242"/>
        <end position="261"/>
    </location>
</feature>
<proteinExistence type="inferred from homology"/>
<gene>
    <name evidence="9" type="ORF">SAMN04489727_9435</name>
</gene>
<reference evidence="10" key="1">
    <citation type="submission" date="2016-10" db="EMBL/GenBank/DDBJ databases">
        <authorList>
            <person name="Varghese N."/>
            <person name="Submissions S."/>
        </authorList>
    </citation>
    <scope>NUCLEOTIDE SEQUENCE [LARGE SCALE GENOMIC DNA]</scope>
    <source>
        <strain evidence="10">DSM 44544</strain>
    </source>
</reference>
<organism evidence="9 10">
    <name type="scientific">Amycolatopsis tolypomycina</name>
    <dbReference type="NCBI Taxonomy" id="208445"/>
    <lineage>
        <taxon>Bacteria</taxon>
        <taxon>Bacillati</taxon>
        <taxon>Actinomycetota</taxon>
        <taxon>Actinomycetes</taxon>
        <taxon>Pseudonocardiales</taxon>
        <taxon>Pseudonocardiaceae</taxon>
        <taxon>Amycolatopsis</taxon>
    </lineage>
</organism>
<dbReference type="Gene3D" id="1.10.3730.20">
    <property type="match status" value="2"/>
</dbReference>
<dbReference type="SUPFAM" id="SSF103481">
    <property type="entry name" value="Multidrug resistance efflux transporter EmrE"/>
    <property type="match status" value="2"/>
</dbReference>
<evidence type="ECO:0000256" key="4">
    <source>
        <dbReference type="ARBA" id="ARBA00022989"/>
    </source>
</evidence>
<accession>A0A1H5DKL1</accession>
<evidence type="ECO:0000256" key="7">
    <source>
        <dbReference type="SAM" id="Phobius"/>
    </source>
</evidence>
<feature type="transmembrane region" description="Helical" evidence="7">
    <location>
        <begin position="33"/>
        <end position="54"/>
    </location>
</feature>
<comment type="subcellular location">
    <subcellularLocation>
        <location evidence="1">Membrane</location>
        <topology evidence="1">Multi-pass membrane protein</topology>
    </subcellularLocation>
</comment>
<feature type="transmembrane region" description="Helical" evidence="7">
    <location>
        <begin position="171"/>
        <end position="189"/>
    </location>
</feature>
<feature type="transmembrane region" description="Helical" evidence="7">
    <location>
        <begin position="267"/>
        <end position="285"/>
    </location>
</feature>
<dbReference type="GO" id="GO:0016020">
    <property type="term" value="C:membrane"/>
    <property type="evidence" value="ECO:0007669"/>
    <property type="project" value="UniProtKB-SubCell"/>
</dbReference>
<name>A0A1H5DKL1_9PSEU</name>
<protein>
    <submittedName>
        <fullName evidence="9">O-acetylserine/cysteine efflux transporter</fullName>
    </submittedName>
</protein>
<feature type="transmembrane region" description="Helical" evidence="7">
    <location>
        <begin position="115"/>
        <end position="133"/>
    </location>
</feature>
<sequence>MPARDRLLAVLVAVLWGLNFLAIHATLSQFPPVFAGALRFAVIAVPTILFVPWPKVKVRHLLGYGLGFGTGQFAFLFIAMDTGMPTGLASLVLQASAPFTVLLGAVFLRERVTPHQLAGIALAVAGMVAIAWQQSGHAALLPMILTLLAALSWAFGNLSTRKAEPDNPLHFTLWMSVVPPLPMFALSLVMEGPAAQWRSLTTLGTPTGLTALGGLAYVVLIGTVVGSGLWTTLMRRNPAGVVSPFSLLVPVVGLTASFLLLGERPTWPEVAAAAVVIAGVLLGSLRGGRKPEPVGVGGAVSSEPLAAHTEPVAGAVRSEPLAQHTEPAPEPEAGTISPQPPAPHTAPEPAAGSLSPEPPAARARAVR</sequence>
<keyword evidence="5 7" id="KW-0472">Membrane</keyword>
<keyword evidence="10" id="KW-1185">Reference proteome</keyword>
<keyword evidence="3 7" id="KW-0812">Transmembrane</keyword>
<feature type="transmembrane region" description="Helical" evidence="7">
    <location>
        <begin position="7"/>
        <end position="27"/>
    </location>
</feature>